<dbReference type="PROSITE" id="PS00028">
    <property type="entry name" value="ZINC_FINGER_C2H2_1"/>
    <property type="match status" value="1"/>
</dbReference>
<sequence length="490" mass="55244">YEELGPPRVNNSQFGNGCREMRVVLPPVVGMSVYILGDLNCDSLKPDNESNIPTNYNDELYWLSQLIDDATCYSSISDHSLVFAIRKMSVIECGKNLNLMIRVKKINAKKKDVHLLALVEFLVDPSNGRSFMVFGSDARNFGPGHEYLEVCKEEEFEPLSRATLFRILEIREASQRKSLQGLDNTAADGSIAFMTMEEICERLVHFGVDMKWSQSVIKKLQKAKEYLKTDYKVHCQESESLCADHCRAFALNIGKRVGISVSGYDFSEPQQGKDICDRIISPLKSSIRKYCNEGHDILNATDMNTALNYHPVKGASSSVNEVNESVEQLKVKKIPNFSSYHNFIYEKDGIRVWRAFGVGVGKKVPSKTLYISHQGNTQMQIKDSFPGINSVRETKLKKKNPAEASTYNTELEGLFDCPEPGCNHVFKSFNCLELHMDVGQHSRFISNESVYDVLRREWANSFKTVTTKDVQASAQSADKLPHAEDTRGGR</sequence>
<accession>A0A6S7JS85</accession>
<feature type="compositionally biased region" description="Basic and acidic residues" evidence="1">
    <location>
        <begin position="479"/>
        <end position="490"/>
    </location>
</feature>
<feature type="non-terminal residue" evidence="2">
    <location>
        <position position="490"/>
    </location>
</feature>
<dbReference type="PANTHER" id="PTHR33845">
    <property type="entry name" value="C2H2-TYPE DOMAIN-CONTAINING PROTEIN"/>
    <property type="match status" value="1"/>
</dbReference>
<dbReference type="OrthoDB" id="5984134at2759"/>
<evidence type="ECO:0000313" key="2">
    <source>
        <dbReference type="EMBL" id="CAB4035495.1"/>
    </source>
</evidence>
<evidence type="ECO:0000313" key="3">
    <source>
        <dbReference type="Proteomes" id="UP001152795"/>
    </source>
</evidence>
<dbReference type="Proteomes" id="UP001152795">
    <property type="component" value="Unassembled WGS sequence"/>
</dbReference>
<feature type="region of interest" description="Disordered" evidence="1">
    <location>
        <begin position="470"/>
        <end position="490"/>
    </location>
</feature>
<evidence type="ECO:0000256" key="1">
    <source>
        <dbReference type="SAM" id="MobiDB-lite"/>
    </source>
</evidence>
<feature type="non-terminal residue" evidence="2">
    <location>
        <position position="1"/>
    </location>
</feature>
<dbReference type="PANTHER" id="PTHR33845:SF1">
    <property type="entry name" value="C2H2-TYPE DOMAIN-CONTAINING PROTEIN"/>
    <property type="match status" value="1"/>
</dbReference>
<organism evidence="2 3">
    <name type="scientific">Paramuricea clavata</name>
    <name type="common">Red gorgonian</name>
    <name type="synonym">Violescent sea-whip</name>
    <dbReference type="NCBI Taxonomy" id="317549"/>
    <lineage>
        <taxon>Eukaryota</taxon>
        <taxon>Metazoa</taxon>
        <taxon>Cnidaria</taxon>
        <taxon>Anthozoa</taxon>
        <taxon>Octocorallia</taxon>
        <taxon>Malacalcyonacea</taxon>
        <taxon>Plexauridae</taxon>
        <taxon>Paramuricea</taxon>
    </lineage>
</organism>
<dbReference type="InterPro" id="IPR013087">
    <property type="entry name" value="Znf_C2H2_type"/>
</dbReference>
<protein>
    <submittedName>
        <fullName evidence="2">Uncharacterized protein</fullName>
    </submittedName>
</protein>
<keyword evidence="3" id="KW-1185">Reference proteome</keyword>
<name>A0A6S7JS85_PARCT</name>
<gene>
    <name evidence="2" type="ORF">PACLA_8A009216</name>
</gene>
<dbReference type="EMBL" id="CACRXK020021107">
    <property type="protein sequence ID" value="CAB4035495.1"/>
    <property type="molecule type" value="Genomic_DNA"/>
</dbReference>
<proteinExistence type="predicted"/>
<comment type="caution">
    <text evidence="2">The sequence shown here is derived from an EMBL/GenBank/DDBJ whole genome shotgun (WGS) entry which is preliminary data.</text>
</comment>
<reference evidence="2" key="1">
    <citation type="submission" date="2020-04" db="EMBL/GenBank/DDBJ databases">
        <authorList>
            <person name="Alioto T."/>
            <person name="Alioto T."/>
            <person name="Gomez Garrido J."/>
        </authorList>
    </citation>
    <scope>NUCLEOTIDE SEQUENCE</scope>
    <source>
        <strain evidence="2">A484AB</strain>
    </source>
</reference>
<dbReference type="AlphaFoldDB" id="A0A6S7JS85"/>